<dbReference type="Proteomes" id="UP000462015">
    <property type="component" value="Unassembled WGS sequence"/>
</dbReference>
<dbReference type="Proteomes" id="UP000266497">
    <property type="component" value="Unassembled WGS sequence"/>
</dbReference>
<dbReference type="EMBL" id="WCZM01000009">
    <property type="protein sequence ID" value="KAB3572133.1"/>
    <property type="molecule type" value="Genomic_DNA"/>
</dbReference>
<gene>
    <name evidence="5" type="ORF">DW043_15205</name>
    <name evidence="4" type="ORF">DW105_20545</name>
    <name evidence="3" type="ORF">DWY53_19850</name>
    <name evidence="1" type="ORF">GAY01_07620</name>
    <name evidence="2" type="ORF">GAY12_17355</name>
</gene>
<evidence type="ECO:0000313" key="2">
    <source>
        <dbReference type="EMBL" id="KAB6632050.1"/>
    </source>
</evidence>
<dbReference type="Proteomes" id="UP000286392">
    <property type="component" value="Unassembled WGS sequence"/>
</dbReference>
<dbReference type="EMBL" id="QROB01000023">
    <property type="protein sequence ID" value="RHK85355.1"/>
    <property type="molecule type" value="Genomic_DNA"/>
</dbReference>
<dbReference type="EMBL" id="QRUD01000079">
    <property type="protein sequence ID" value="RGR33038.1"/>
    <property type="molecule type" value="Genomic_DNA"/>
</dbReference>
<accession>A0A395ULM2</accession>
<name>A0A395ULM2_PHOVU</name>
<evidence type="ECO:0000313" key="3">
    <source>
        <dbReference type="EMBL" id="RGR33038.1"/>
    </source>
</evidence>
<evidence type="ECO:0000313" key="5">
    <source>
        <dbReference type="EMBL" id="RHK85355.1"/>
    </source>
</evidence>
<reference evidence="6 7" key="1">
    <citation type="submission" date="2018-08" db="EMBL/GenBank/DDBJ databases">
        <title>A genome reference for cultivated species of the human gut microbiota.</title>
        <authorList>
            <person name="Zou Y."/>
            <person name="Xue W."/>
            <person name="Luo G."/>
        </authorList>
    </citation>
    <scope>NUCLEOTIDE SEQUENCE [LARGE SCALE GENOMIC DNA]</scope>
    <source>
        <strain evidence="3 6">AF25-30LB</strain>
        <strain evidence="5 8">AF39-8AT</strain>
        <strain evidence="4 7">AM09-18</strain>
    </source>
</reference>
<evidence type="ECO:0000313" key="7">
    <source>
        <dbReference type="Proteomes" id="UP000283958"/>
    </source>
</evidence>
<reference evidence="9 10" key="2">
    <citation type="journal article" date="2019" name="Nat. Med.">
        <title>A library of human gut bacterial isolates paired with longitudinal multiomics data enables mechanistic microbiome research.</title>
        <authorList>
            <person name="Poyet M."/>
            <person name="Groussin M."/>
            <person name="Gibbons S.M."/>
            <person name="Avila-Pacheco J."/>
            <person name="Jiang X."/>
            <person name="Kearney S.M."/>
            <person name="Perrotta A.R."/>
            <person name="Berdy B."/>
            <person name="Zhao S."/>
            <person name="Lieberman T.D."/>
            <person name="Swanson P.K."/>
            <person name="Smith M."/>
            <person name="Roesemann S."/>
            <person name="Alexander J.E."/>
            <person name="Rich S.A."/>
            <person name="Livny J."/>
            <person name="Vlamakis H."/>
            <person name="Clish C."/>
            <person name="Bullock K."/>
            <person name="Deik A."/>
            <person name="Scott J."/>
            <person name="Pierce K.A."/>
            <person name="Xavier R.J."/>
            <person name="Alm E.J."/>
        </authorList>
    </citation>
    <scope>NUCLEOTIDE SEQUENCE [LARGE SCALE GENOMIC DNA]</scope>
    <source>
        <strain evidence="1 9">BIOML-A73</strain>
        <strain evidence="2 10">BIOML-A98</strain>
    </source>
</reference>
<evidence type="ECO:0000313" key="8">
    <source>
        <dbReference type="Proteomes" id="UP000286392"/>
    </source>
</evidence>
<dbReference type="EMBL" id="WDAL01000039">
    <property type="protein sequence ID" value="KAB6632050.1"/>
    <property type="molecule type" value="Genomic_DNA"/>
</dbReference>
<dbReference type="Proteomes" id="UP000283958">
    <property type="component" value="Unassembled WGS sequence"/>
</dbReference>
<dbReference type="Proteomes" id="UP000433382">
    <property type="component" value="Unassembled WGS sequence"/>
</dbReference>
<dbReference type="EMBL" id="QRMN01000080">
    <property type="protein sequence ID" value="RHJ69730.1"/>
    <property type="molecule type" value="Genomic_DNA"/>
</dbReference>
<evidence type="ECO:0000313" key="10">
    <source>
        <dbReference type="Proteomes" id="UP000462015"/>
    </source>
</evidence>
<sequence length="71" mass="8257">MDRKTATKNAVRYTQHTQVSFQKLLPLLKNSRKEKAEKNVLIQVRANQSLNVKFIKKTTYFAPPPLPHIHT</sequence>
<evidence type="ECO:0000313" key="6">
    <source>
        <dbReference type="Proteomes" id="UP000266497"/>
    </source>
</evidence>
<evidence type="ECO:0000313" key="1">
    <source>
        <dbReference type="EMBL" id="KAB3572133.1"/>
    </source>
</evidence>
<organism evidence="3 6">
    <name type="scientific">Phocaeicola vulgatus</name>
    <name type="common">Bacteroides vulgatus</name>
    <dbReference type="NCBI Taxonomy" id="821"/>
    <lineage>
        <taxon>Bacteria</taxon>
        <taxon>Pseudomonadati</taxon>
        <taxon>Bacteroidota</taxon>
        <taxon>Bacteroidia</taxon>
        <taxon>Bacteroidales</taxon>
        <taxon>Bacteroidaceae</taxon>
        <taxon>Phocaeicola</taxon>
    </lineage>
</organism>
<proteinExistence type="predicted"/>
<evidence type="ECO:0000313" key="9">
    <source>
        <dbReference type="Proteomes" id="UP000433382"/>
    </source>
</evidence>
<protein>
    <submittedName>
        <fullName evidence="3">Uncharacterized protein</fullName>
    </submittedName>
</protein>
<evidence type="ECO:0000313" key="4">
    <source>
        <dbReference type="EMBL" id="RHJ69730.1"/>
    </source>
</evidence>
<dbReference type="AlphaFoldDB" id="A0A395ULM2"/>
<comment type="caution">
    <text evidence="3">The sequence shown here is derived from an EMBL/GenBank/DDBJ whole genome shotgun (WGS) entry which is preliminary data.</text>
</comment>